<evidence type="ECO:0000313" key="3">
    <source>
        <dbReference type="Proteomes" id="UP000030428"/>
    </source>
</evidence>
<sequence length="81" mass="9209">MSTQKRKTKTIKLLLWGLFVVGLYVGLYIGEKPLVHWTAQGGWTFIGPIAIAFLFSFVHGHFTGEFWDWLGIKPKLSGDKK</sequence>
<feature type="transmembrane region" description="Helical" evidence="1">
    <location>
        <begin position="12"/>
        <end position="30"/>
    </location>
</feature>
<dbReference type="Proteomes" id="UP000030428">
    <property type="component" value="Unassembled WGS sequence"/>
</dbReference>
<dbReference type="AlphaFoldDB" id="A0A4E0QQJ7"/>
<gene>
    <name evidence="2" type="ORF">PN36_14525</name>
</gene>
<keyword evidence="1" id="KW-0812">Transmembrane</keyword>
<keyword evidence="1" id="KW-1133">Transmembrane helix</keyword>
<name>A0A4E0QQJ7_9GAMM</name>
<keyword evidence="3" id="KW-1185">Reference proteome</keyword>
<comment type="caution">
    <text evidence="2">The sequence shown here is derived from an EMBL/GenBank/DDBJ whole genome shotgun (WGS) entry which is preliminary data.</text>
</comment>
<feature type="transmembrane region" description="Helical" evidence="1">
    <location>
        <begin position="42"/>
        <end position="62"/>
    </location>
</feature>
<evidence type="ECO:0000256" key="1">
    <source>
        <dbReference type="SAM" id="Phobius"/>
    </source>
</evidence>
<protein>
    <submittedName>
        <fullName evidence="2">Uncharacterized protein</fullName>
    </submittedName>
</protein>
<reference evidence="2 3" key="1">
    <citation type="journal article" date="2016" name="Front. Microbiol.">
        <title>Single-Cell (Meta-)Genomics of a Dimorphic Candidatus Thiomargarita nelsonii Reveals Genomic Plasticity.</title>
        <authorList>
            <person name="Flood B.E."/>
            <person name="Fliss P."/>
            <person name="Jones D.S."/>
            <person name="Dick G.J."/>
            <person name="Jain S."/>
            <person name="Kaster A.K."/>
            <person name="Winkel M."/>
            <person name="Mussmann M."/>
            <person name="Bailey J."/>
        </authorList>
    </citation>
    <scope>NUCLEOTIDE SEQUENCE [LARGE SCALE GENOMIC DNA]</scope>
    <source>
        <strain evidence="2">Hydrate Ridge</strain>
    </source>
</reference>
<organism evidence="2 3">
    <name type="scientific">Candidatus Thiomargarita nelsonii</name>
    <dbReference type="NCBI Taxonomy" id="1003181"/>
    <lineage>
        <taxon>Bacteria</taxon>
        <taxon>Pseudomonadati</taxon>
        <taxon>Pseudomonadota</taxon>
        <taxon>Gammaproteobacteria</taxon>
        <taxon>Thiotrichales</taxon>
        <taxon>Thiotrichaceae</taxon>
        <taxon>Thiomargarita</taxon>
    </lineage>
</organism>
<keyword evidence="1" id="KW-0472">Membrane</keyword>
<dbReference type="EMBL" id="JSZA02000050">
    <property type="protein sequence ID" value="TGO02998.1"/>
    <property type="molecule type" value="Genomic_DNA"/>
</dbReference>
<evidence type="ECO:0000313" key="2">
    <source>
        <dbReference type="EMBL" id="TGO02998.1"/>
    </source>
</evidence>
<proteinExistence type="predicted"/>
<accession>A0A4E0QQJ7</accession>